<dbReference type="EMBL" id="BAAFJT010000040">
    <property type="protein sequence ID" value="GAB0203190.1"/>
    <property type="molecule type" value="Genomic_DNA"/>
</dbReference>
<gene>
    <name evidence="2" type="ORF">GRJ2_002784600</name>
</gene>
<proteinExistence type="predicted"/>
<evidence type="ECO:0000313" key="3">
    <source>
        <dbReference type="Proteomes" id="UP001623348"/>
    </source>
</evidence>
<name>A0ABC9Y1Q5_GRUJA</name>
<dbReference type="PANTHER" id="PTHR33332">
    <property type="entry name" value="REVERSE TRANSCRIPTASE DOMAIN-CONTAINING PROTEIN"/>
    <property type="match status" value="1"/>
</dbReference>
<evidence type="ECO:0000259" key="1">
    <source>
        <dbReference type="Pfam" id="PF14529"/>
    </source>
</evidence>
<dbReference type="SUPFAM" id="SSF56219">
    <property type="entry name" value="DNase I-like"/>
    <property type="match status" value="1"/>
</dbReference>
<reference evidence="2 3" key="1">
    <citation type="submission" date="2024-06" db="EMBL/GenBank/DDBJ databases">
        <title>The draft genome of Grus japonensis, version 3.</title>
        <authorList>
            <person name="Nabeshima K."/>
            <person name="Suzuki S."/>
            <person name="Onuma M."/>
        </authorList>
    </citation>
    <scope>NUCLEOTIDE SEQUENCE [LARGE SCALE GENOMIC DNA]</scope>
    <source>
        <strain evidence="2 3">451A</strain>
    </source>
</reference>
<protein>
    <recommendedName>
        <fullName evidence="1">Endonuclease/exonuclease/phosphatase domain-containing protein</fullName>
    </recommendedName>
</protein>
<accession>A0ABC9Y1Q5</accession>
<dbReference type="InterPro" id="IPR036691">
    <property type="entry name" value="Endo/exonu/phosph_ase_sf"/>
</dbReference>
<keyword evidence="3" id="KW-1185">Reference proteome</keyword>
<dbReference type="Pfam" id="PF14529">
    <property type="entry name" value="Exo_endo_phos_2"/>
    <property type="match status" value="1"/>
</dbReference>
<sequence>MVRIRAKTNKADIMVRVCYRPSNQDEEAGEIFYKQLGEVSQSLALVLMGDFNLPDACWKYNTAERKQSRRFLECVEENFLTQLVREPTREGAPLDLLFVNREGLVGDVVVGGHLGHSNHEMIEFLSPGEATHLVDEGKAVDVVYLDFCKAFDTVSHSILLENLAAHGLDGHTLCWRDLDNLDRWAEANCMRFKKAQCQVLHLGHNNPMECYGLGEEWLESCLAEKDLGVLVDSQLKISQQCARMAKKEEGQ</sequence>
<feature type="domain" description="Endonuclease/exonuclease/phosphatase" evidence="1">
    <location>
        <begin position="15"/>
        <end position="120"/>
    </location>
</feature>
<dbReference type="Proteomes" id="UP001623348">
    <property type="component" value="Unassembled WGS sequence"/>
</dbReference>
<dbReference type="AlphaFoldDB" id="A0ABC9Y1Q5"/>
<comment type="caution">
    <text evidence="2">The sequence shown here is derived from an EMBL/GenBank/DDBJ whole genome shotgun (WGS) entry which is preliminary data.</text>
</comment>
<organism evidence="2 3">
    <name type="scientific">Grus japonensis</name>
    <name type="common">Japanese crane</name>
    <name type="synonym">Red-crowned crane</name>
    <dbReference type="NCBI Taxonomy" id="30415"/>
    <lineage>
        <taxon>Eukaryota</taxon>
        <taxon>Metazoa</taxon>
        <taxon>Chordata</taxon>
        <taxon>Craniata</taxon>
        <taxon>Vertebrata</taxon>
        <taxon>Euteleostomi</taxon>
        <taxon>Archelosauria</taxon>
        <taxon>Archosauria</taxon>
        <taxon>Dinosauria</taxon>
        <taxon>Saurischia</taxon>
        <taxon>Theropoda</taxon>
        <taxon>Coelurosauria</taxon>
        <taxon>Aves</taxon>
        <taxon>Neognathae</taxon>
        <taxon>Neoaves</taxon>
        <taxon>Gruiformes</taxon>
        <taxon>Gruidae</taxon>
        <taxon>Grus</taxon>
    </lineage>
</organism>
<dbReference type="Gene3D" id="3.60.10.10">
    <property type="entry name" value="Endonuclease/exonuclease/phosphatase"/>
    <property type="match status" value="1"/>
</dbReference>
<dbReference type="InterPro" id="IPR005135">
    <property type="entry name" value="Endo/exonuclease/phosphatase"/>
</dbReference>
<evidence type="ECO:0000313" key="2">
    <source>
        <dbReference type="EMBL" id="GAB0203190.1"/>
    </source>
</evidence>